<dbReference type="PROSITE" id="PS50110">
    <property type="entry name" value="RESPONSE_REGULATORY"/>
    <property type="match status" value="1"/>
</dbReference>
<evidence type="ECO:0000313" key="10">
    <source>
        <dbReference type="Proteomes" id="UP001330812"/>
    </source>
</evidence>
<evidence type="ECO:0000256" key="6">
    <source>
        <dbReference type="PROSITE-ProRule" id="PRU01091"/>
    </source>
</evidence>
<keyword evidence="3 6" id="KW-0238">DNA-binding</keyword>
<evidence type="ECO:0000256" key="1">
    <source>
        <dbReference type="ARBA" id="ARBA00022553"/>
    </source>
</evidence>
<dbReference type="SMART" id="SM00448">
    <property type="entry name" value="REC"/>
    <property type="match status" value="1"/>
</dbReference>
<reference evidence="9 10" key="1">
    <citation type="journal article" date="2015" name="Int. J. Syst. Evol. Microbiol.">
        <title>Amycolatopsis rhabdoformis sp. nov., an actinomycete isolated from a tropical forest soil.</title>
        <authorList>
            <person name="Souza W.R."/>
            <person name="Silva R.E."/>
            <person name="Goodfellow M."/>
            <person name="Busarakam K."/>
            <person name="Figueiro F.S."/>
            <person name="Ferreira D."/>
            <person name="Rodrigues-Filho E."/>
            <person name="Moraes L.A.B."/>
            <person name="Zucchi T.D."/>
        </authorList>
    </citation>
    <scope>NUCLEOTIDE SEQUENCE [LARGE SCALE GENOMIC DNA]</scope>
    <source>
        <strain evidence="9 10">NCIMB 14900</strain>
    </source>
</reference>
<organism evidence="9 10">
    <name type="scientific">Amycolatopsis rhabdoformis</name>
    <dbReference type="NCBI Taxonomy" id="1448059"/>
    <lineage>
        <taxon>Bacteria</taxon>
        <taxon>Bacillati</taxon>
        <taxon>Actinomycetota</taxon>
        <taxon>Actinomycetes</taxon>
        <taxon>Pseudonocardiales</taxon>
        <taxon>Pseudonocardiaceae</taxon>
        <taxon>Amycolatopsis</taxon>
    </lineage>
</organism>
<name>A0ABZ1HX00_9PSEU</name>
<dbReference type="PANTHER" id="PTHR48111:SF4">
    <property type="entry name" value="DNA-BINDING DUAL TRANSCRIPTIONAL REGULATOR OMPR"/>
    <property type="match status" value="1"/>
</dbReference>
<evidence type="ECO:0000259" key="7">
    <source>
        <dbReference type="PROSITE" id="PS50110"/>
    </source>
</evidence>
<dbReference type="InterPro" id="IPR001789">
    <property type="entry name" value="Sig_transdc_resp-reg_receiver"/>
</dbReference>
<dbReference type="InterPro" id="IPR039420">
    <property type="entry name" value="WalR-like"/>
</dbReference>
<dbReference type="Proteomes" id="UP001330812">
    <property type="component" value="Chromosome"/>
</dbReference>
<feature type="domain" description="Response regulatory" evidence="7">
    <location>
        <begin position="4"/>
        <end position="117"/>
    </location>
</feature>
<keyword evidence="10" id="KW-1185">Reference proteome</keyword>
<dbReference type="CDD" id="cd00383">
    <property type="entry name" value="trans_reg_C"/>
    <property type="match status" value="1"/>
</dbReference>
<proteinExistence type="predicted"/>
<evidence type="ECO:0000259" key="8">
    <source>
        <dbReference type="PROSITE" id="PS51755"/>
    </source>
</evidence>
<dbReference type="InterPro" id="IPR036388">
    <property type="entry name" value="WH-like_DNA-bd_sf"/>
</dbReference>
<dbReference type="Gene3D" id="1.10.10.10">
    <property type="entry name" value="Winged helix-like DNA-binding domain superfamily/Winged helix DNA-binding domain"/>
    <property type="match status" value="1"/>
</dbReference>
<dbReference type="CDD" id="cd17574">
    <property type="entry name" value="REC_OmpR"/>
    <property type="match status" value="1"/>
</dbReference>
<gene>
    <name evidence="9" type="ORF">VSH64_27885</name>
</gene>
<accession>A0ABZ1HX00</accession>
<evidence type="ECO:0000313" key="9">
    <source>
        <dbReference type="EMBL" id="WSE26699.1"/>
    </source>
</evidence>
<keyword evidence="2" id="KW-0805">Transcription regulation</keyword>
<dbReference type="SMART" id="SM00862">
    <property type="entry name" value="Trans_reg_C"/>
    <property type="match status" value="1"/>
</dbReference>
<dbReference type="Gene3D" id="3.40.50.2300">
    <property type="match status" value="1"/>
</dbReference>
<dbReference type="InterPro" id="IPR016032">
    <property type="entry name" value="Sig_transdc_resp-reg_C-effctor"/>
</dbReference>
<protein>
    <submittedName>
        <fullName evidence="9">Response regulator transcription factor</fullName>
    </submittedName>
</protein>
<dbReference type="PANTHER" id="PTHR48111">
    <property type="entry name" value="REGULATOR OF RPOS"/>
    <property type="match status" value="1"/>
</dbReference>
<keyword evidence="4" id="KW-0804">Transcription</keyword>
<dbReference type="SUPFAM" id="SSF52172">
    <property type="entry name" value="CheY-like"/>
    <property type="match status" value="1"/>
</dbReference>
<dbReference type="Pfam" id="PF00072">
    <property type="entry name" value="Response_reg"/>
    <property type="match status" value="1"/>
</dbReference>
<dbReference type="Gene3D" id="6.10.250.690">
    <property type="match status" value="1"/>
</dbReference>
<dbReference type="RefSeq" id="WP_326565683.1">
    <property type="nucleotide sequence ID" value="NZ_CP142149.1"/>
</dbReference>
<feature type="domain" description="OmpR/PhoB-type" evidence="8">
    <location>
        <begin position="127"/>
        <end position="226"/>
    </location>
</feature>
<dbReference type="PROSITE" id="PS51755">
    <property type="entry name" value="OMPR_PHOB"/>
    <property type="match status" value="1"/>
</dbReference>
<evidence type="ECO:0000256" key="2">
    <source>
        <dbReference type="ARBA" id="ARBA00023015"/>
    </source>
</evidence>
<dbReference type="InterPro" id="IPR011006">
    <property type="entry name" value="CheY-like_superfamily"/>
</dbReference>
<evidence type="ECO:0000256" key="3">
    <source>
        <dbReference type="ARBA" id="ARBA00023125"/>
    </source>
</evidence>
<dbReference type="SUPFAM" id="SSF46894">
    <property type="entry name" value="C-terminal effector domain of the bipartite response regulators"/>
    <property type="match status" value="1"/>
</dbReference>
<feature type="DNA-binding region" description="OmpR/PhoB-type" evidence="6">
    <location>
        <begin position="127"/>
        <end position="226"/>
    </location>
</feature>
<dbReference type="EMBL" id="CP142149">
    <property type="protein sequence ID" value="WSE26699.1"/>
    <property type="molecule type" value="Genomic_DNA"/>
</dbReference>
<keyword evidence="1 5" id="KW-0597">Phosphoprotein</keyword>
<evidence type="ECO:0000256" key="4">
    <source>
        <dbReference type="ARBA" id="ARBA00023163"/>
    </source>
</evidence>
<sequence>MCADIVLAEDDPKQAELVRRYLERERHSVVVVPDGRDTLDLVRRRPPDLLVLDVMLPGMDGLEVCRILRAESDVPVLMLTARSTEDDLLRGLDLGADDYITKPYSPRELMARVRTLLRRTKSAAPAGGPLRVGALTVDVGRHEVAVSGTLVETTPGEFRLLEVMAAHPDQVFTRGQLLEHLHGFDRYITQRAIDVHVMNLRKKIEPAPRKPQRLLTVYGVGYKLTAGPAGEETRAP</sequence>
<feature type="modified residue" description="4-aspartylphosphate" evidence="5">
    <location>
        <position position="53"/>
    </location>
</feature>
<dbReference type="InterPro" id="IPR001867">
    <property type="entry name" value="OmpR/PhoB-type_DNA-bd"/>
</dbReference>
<evidence type="ECO:0000256" key="5">
    <source>
        <dbReference type="PROSITE-ProRule" id="PRU00169"/>
    </source>
</evidence>
<dbReference type="Pfam" id="PF00486">
    <property type="entry name" value="Trans_reg_C"/>
    <property type="match status" value="1"/>
</dbReference>